<organism evidence="3 4">
    <name type="scientific">Spodoptera exigua</name>
    <name type="common">Beet armyworm</name>
    <name type="synonym">Noctua fulgens</name>
    <dbReference type="NCBI Taxonomy" id="7107"/>
    <lineage>
        <taxon>Eukaryota</taxon>
        <taxon>Metazoa</taxon>
        <taxon>Ecdysozoa</taxon>
        <taxon>Arthropoda</taxon>
        <taxon>Hexapoda</taxon>
        <taxon>Insecta</taxon>
        <taxon>Pterygota</taxon>
        <taxon>Neoptera</taxon>
        <taxon>Endopterygota</taxon>
        <taxon>Lepidoptera</taxon>
        <taxon>Glossata</taxon>
        <taxon>Ditrysia</taxon>
        <taxon>Noctuoidea</taxon>
        <taxon>Noctuidae</taxon>
        <taxon>Amphipyrinae</taxon>
        <taxon>Spodoptera</taxon>
    </lineage>
</organism>
<evidence type="ECO:0000313" key="4">
    <source>
        <dbReference type="Proteomes" id="UP000814243"/>
    </source>
</evidence>
<comment type="caution">
    <text evidence="3">The sequence shown here is derived from an EMBL/GenBank/DDBJ whole genome shotgun (WGS) entry which is preliminary data.</text>
</comment>
<feature type="region of interest" description="Disordered" evidence="1">
    <location>
        <begin position="213"/>
        <end position="270"/>
    </location>
</feature>
<reference evidence="3" key="1">
    <citation type="journal article" date="2021" name="G3 (Bethesda)">
        <title>Genome and transcriptome analysis of the beet armyworm Spodoptera exigua reveals targets for pest control. .</title>
        <authorList>
            <person name="Simon S."/>
            <person name="Breeschoten T."/>
            <person name="Jansen H.J."/>
            <person name="Dirks R.P."/>
            <person name="Schranz M.E."/>
            <person name="Ros V.I.D."/>
        </authorList>
    </citation>
    <scope>NUCLEOTIDE SEQUENCE</scope>
    <source>
        <strain evidence="3">TB_SE_WUR_2020</strain>
    </source>
</reference>
<protein>
    <submittedName>
        <fullName evidence="3">Uncharacterized protein</fullName>
    </submittedName>
</protein>
<feature type="signal peptide" evidence="2">
    <location>
        <begin position="1"/>
        <end position="17"/>
    </location>
</feature>
<feature type="compositionally biased region" description="Polar residues" evidence="1">
    <location>
        <begin position="213"/>
        <end position="230"/>
    </location>
</feature>
<sequence length="270" mass="29405">MFLMFQLVSAFWQNTSAEPAPGRVPKVYNALITSNQNLEPSKAYPVYQPVLHDAFAFSYQQPIFYGGDLLGNGIVPASSFTTTKETRPSEGSQVSTLATATEVSPSSTVAPTTTEEPTKQSNEGSASTPSPTPPNTQSPIPLNEFGLPPQVLPLGHIDPLYNALPQFNPFTYRYPGVRFYDPYDPFGFNSYTSFPVYRPLPNVLGHSLPILTKLNNEPNKSPVSEQQNSQTPPPEPSDLNILNYASQDPAIPNVPPPPLPQGGLKNDKSE</sequence>
<keyword evidence="2" id="KW-0732">Signal</keyword>
<proteinExistence type="predicted"/>
<evidence type="ECO:0000256" key="1">
    <source>
        <dbReference type="SAM" id="MobiDB-lite"/>
    </source>
</evidence>
<feature type="region of interest" description="Disordered" evidence="1">
    <location>
        <begin position="81"/>
        <end position="146"/>
    </location>
</feature>
<accession>A0A922SHA0</accession>
<name>A0A922SHA0_SPOEX</name>
<feature type="compositionally biased region" description="Polar residues" evidence="1">
    <location>
        <begin position="81"/>
        <end position="99"/>
    </location>
</feature>
<dbReference type="Proteomes" id="UP000814243">
    <property type="component" value="Unassembled WGS sequence"/>
</dbReference>
<dbReference type="EMBL" id="JACEFF010000438">
    <property type="protein sequence ID" value="KAH9637696.1"/>
    <property type="molecule type" value="Genomic_DNA"/>
</dbReference>
<evidence type="ECO:0000256" key="2">
    <source>
        <dbReference type="SAM" id="SignalP"/>
    </source>
</evidence>
<feature type="compositionally biased region" description="Low complexity" evidence="1">
    <location>
        <begin position="101"/>
        <end position="115"/>
    </location>
</feature>
<dbReference type="AlphaFoldDB" id="A0A922SHA0"/>
<gene>
    <name evidence="3" type="ORF">HF086_009364</name>
</gene>
<evidence type="ECO:0000313" key="3">
    <source>
        <dbReference type="EMBL" id="KAH9637696.1"/>
    </source>
</evidence>
<feature type="chain" id="PRO_5037575339" evidence="2">
    <location>
        <begin position="18"/>
        <end position="270"/>
    </location>
</feature>